<feature type="compositionally biased region" description="Acidic residues" evidence="1">
    <location>
        <begin position="103"/>
        <end position="123"/>
    </location>
</feature>
<feature type="region of interest" description="Disordered" evidence="1">
    <location>
        <begin position="1"/>
        <end position="232"/>
    </location>
</feature>
<feature type="compositionally biased region" description="Basic and acidic residues" evidence="1">
    <location>
        <begin position="56"/>
        <end position="66"/>
    </location>
</feature>
<name>A0AAV9WGK8_9PEZI</name>
<organism evidence="2 3">
    <name type="scientific">Arthrobotrys musiformis</name>
    <dbReference type="NCBI Taxonomy" id="47236"/>
    <lineage>
        <taxon>Eukaryota</taxon>
        <taxon>Fungi</taxon>
        <taxon>Dikarya</taxon>
        <taxon>Ascomycota</taxon>
        <taxon>Pezizomycotina</taxon>
        <taxon>Orbiliomycetes</taxon>
        <taxon>Orbiliales</taxon>
        <taxon>Orbiliaceae</taxon>
        <taxon>Arthrobotrys</taxon>
    </lineage>
</organism>
<feature type="compositionally biased region" description="Basic residues" evidence="1">
    <location>
        <begin position="38"/>
        <end position="55"/>
    </location>
</feature>
<feature type="compositionally biased region" description="Basic and acidic residues" evidence="1">
    <location>
        <begin position="93"/>
        <end position="102"/>
    </location>
</feature>
<sequence length="232" mass="26015">MPKRPSAQPTPGEAPKPKRPRQTGFTVGPANLPDGTFRRKAQKIKRGLIHRAKLRKGLEKIKRDEGITSSRRAGDDDDDDEEEDEAAVRARRRMEMAMRDDDGVSSDDDQGDGAVDVNDDSSDDDKPPPKSTDDNDEEDLHTHPSRKQHTRRPRQSRYKNEISISKKVRDAKAERERVEKAKLAAMEKRETDRKARNKAMGGGKGAKTATGQMKLGRQSKGLLEKVERLVKG</sequence>
<dbReference type="Proteomes" id="UP001370758">
    <property type="component" value="Unassembled WGS sequence"/>
</dbReference>
<protein>
    <recommendedName>
        <fullName evidence="4">rRNA-processing protein FYV7</fullName>
    </recommendedName>
</protein>
<evidence type="ECO:0000313" key="2">
    <source>
        <dbReference type="EMBL" id="KAK6507561.1"/>
    </source>
</evidence>
<comment type="caution">
    <text evidence="2">The sequence shown here is derived from an EMBL/GenBank/DDBJ whole genome shotgun (WGS) entry which is preliminary data.</text>
</comment>
<dbReference type="PANTHER" id="PTHR41805">
    <property type="entry name" value="EXPRESSED PROTEIN"/>
    <property type="match status" value="1"/>
</dbReference>
<proteinExistence type="predicted"/>
<accession>A0AAV9WGK8</accession>
<keyword evidence="3" id="KW-1185">Reference proteome</keyword>
<dbReference type="PANTHER" id="PTHR41805:SF1">
    <property type="entry name" value="RRNA-PROCESSING PROTEIN FYV7"/>
    <property type="match status" value="1"/>
</dbReference>
<evidence type="ECO:0008006" key="4">
    <source>
        <dbReference type="Google" id="ProtNLM"/>
    </source>
</evidence>
<dbReference type="AlphaFoldDB" id="A0AAV9WGK8"/>
<feature type="compositionally biased region" description="Basic and acidic residues" evidence="1">
    <location>
        <begin position="167"/>
        <end position="194"/>
    </location>
</feature>
<feature type="compositionally biased region" description="Basic residues" evidence="1">
    <location>
        <begin position="143"/>
        <end position="157"/>
    </location>
</feature>
<feature type="compositionally biased region" description="Basic and acidic residues" evidence="1">
    <location>
        <begin position="222"/>
        <end position="232"/>
    </location>
</feature>
<evidence type="ECO:0000256" key="1">
    <source>
        <dbReference type="SAM" id="MobiDB-lite"/>
    </source>
</evidence>
<gene>
    <name evidence="2" type="ORF">TWF481_005990</name>
</gene>
<feature type="compositionally biased region" description="Basic and acidic residues" evidence="1">
    <location>
        <begin position="124"/>
        <end position="133"/>
    </location>
</feature>
<reference evidence="2 3" key="1">
    <citation type="submission" date="2023-08" db="EMBL/GenBank/DDBJ databases">
        <authorList>
            <person name="Palmer J.M."/>
        </authorList>
    </citation>
    <scope>NUCLEOTIDE SEQUENCE [LARGE SCALE GENOMIC DNA]</scope>
    <source>
        <strain evidence="2 3">TWF481</strain>
    </source>
</reference>
<evidence type="ECO:0000313" key="3">
    <source>
        <dbReference type="Proteomes" id="UP001370758"/>
    </source>
</evidence>
<dbReference type="EMBL" id="JAVHJL010000003">
    <property type="protein sequence ID" value="KAK6507561.1"/>
    <property type="molecule type" value="Genomic_DNA"/>
</dbReference>
<feature type="compositionally biased region" description="Acidic residues" evidence="1">
    <location>
        <begin position="75"/>
        <end position="85"/>
    </location>
</feature>